<sequence>MTNVDPPESVPEGQETKYRGLYGKCVEHKLEGFPEQSKSETLREEINVQRQHRKLISYSIFPFVQGRPAGYKFFTAEPLEELGVPNFDFLLWNLDGKVIFGEAKSSVPASADTVVNQLEERKEIAENHKEHIEEEYLGSEIDHMEFVVSTYVNHGDKIAKAIIEEGAEFITWVVDAHHDELWIRQARPTSFPDNLEADDPDAMLQELDRRHTHDVSALNGELDRVTTSFGQADVLPTAIIVDQLRVVVQARRVEGRHPCVDRADIESYVSSSSLNYPEERVTDIVDNLIESGKRINFLSEWDEERADLKVVSNYTAKDDLEQVLDNKWVDWRIEDMKDDLRKECEERITAELGRQKQLNEFGVGLPAEESEDESS</sequence>
<dbReference type="OrthoDB" id="190443at2157"/>
<comment type="caution">
    <text evidence="1">The sequence shown here is derived from an EMBL/GenBank/DDBJ whole genome shotgun (WGS) entry which is preliminary data.</text>
</comment>
<dbReference type="RefSeq" id="WP_120102882.1">
    <property type="nucleotide sequence ID" value="NZ_QKNY01000012.1"/>
</dbReference>
<proteinExistence type="predicted"/>
<accession>A0A3A6PLH2</accession>
<protein>
    <submittedName>
        <fullName evidence="1">Uncharacterized protein</fullName>
    </submittedName>
</protein>
<dbReference type="Proteomes" id="UP000276588">
    <property type="component" value="Unassembled WGS sequence"/>
</dbReference>
<gene>
    <name evidence="1" type="ORF">DM826_07985</name>
</gene>
<dbReference type="AlphaFoldDB" id="A0A3A6PLH2"/>
<keyword evidence="2" id="KW-1185">Reference proteome</keyword>
<evidence type="ECO:0000313" key="2">
    <source>
        <dbReference type="Proteomes" id="UP000276588"/>
    </source>
</evidence>
<organism evidence="1 2">
    <name type="scientific">Halonotius aquaticus</name>
    <dbReference type="NCBI Taxonomy" id="2216978"/>
    <lineage>
        <taxon>Archaea</taxon>
        <taxon>Methanobacteriati</taxon>
        <taxon>Methanobacteriota</taxon>
        <taxon>Stenosarchaea group</taxon>
        <taxon>Halobacteria</taxon>
        <taxon>Halobacteriales</taxon>
        <taxon>Haloferacaceae</taxon>
        <taxon>Halonotius</taxon>
    </lineage>
</organism>
<name>A0A3A6PLH2_9EURY</name>
<dbReference type="EMBL" id="QKNY01000012">
    <property type="protein sequence ID" value="RJX42929.1"/>
    <property type="molecule type" value="Genomic_DNA"/>
</dbReference>
<reference evidence="1 2" key="1">
    <citation type="submission" date="2018-06" db="EMBL/GenBank/DDBJ databases">
        <title>Halonotius sp. F13-13 a new haloarchaeeon isolated from a solar saltern from Isla Cristina, Huelva, Spain.</title>
        <authorList>
            <person name="Duran-Viseras A."/>
            <person name="Sanchez-Porro C."/>
            <person name="Ventosa A."/>
        </authorList>
    </citation>
    <scope>NUCLEOTIDE SEQUENCE [LARGE SCALE GENOMIC DNA]</scope>
    <source>
        <strain evidence="1 2">F13-13</strain>
    </source>
</reference>
<evidence type="ECO:0000313" key="1">
    <source>
        <dbReference type="EMBL" id="RJX42929.1"/>
    </source>
</evidence>